<evidence type="ECO:0000313" key="6">
    <source>
        <dbReference type="Proteomes" id="UP000288293"/>
    </source>
</evidence>
<gene>
    <name evidence="5" type="primary">mtnP</name>
    <name evidence="5" type="ORF">CWE09_01680</name>
</gene>
<dbReference type="GO" id="GO:0005829">
    <property type="term" value="C:cytosol"/>
    <property type="evidence" value="ECO:0007669"/>
    <property type="project" value="TreeGrafter"/>
</dbReference>
<feature type="binding site" evidence="3">
    <location>
        <position position="184"/>
    </location>
    <ligand>
        <name>phosphate</name>
        <dbReference type="ChEBI" id="CHEBI:43474"/>
    </ligand>
</feature>
<feature type="binding site" evidence="3">
    <location>
        <begin position="207"/>
        <end position="209"/>
    </location>
    <ligand>
        <name>substrate</name>
    </ligand>
</feature>
<dbReference type="EMBL" id="PIPL01000001">
    <property type="protein sequence ID" value="RUO25473.1"/>
    <property type="molecule type" value="Genomic_DNA"/>
</dbReference>
<evidence type="ECO:0000313" key="5">
    <source>
        <dbReference type="EMBL" id="RUO25473.1"/>
    </source>
</evidence>
<keyword evidence="6" id="KW-1185">Reference proteome</keyword>
<feature type="domain" description="Nucleoside phosphorylase" evidence="4">
    <location>
        <begin position="2"/>
        <end position="243"/>
    </location>
</feature>
<dbReference type="PANTHER" id="PTHR42679">
    <property type="entry name" value="S-METHYL-5'-THIOADENOSINE PHOSPHORYLASE"/>
    <property type="match status" value="1"/>
</dbReference>
<keyword evidence="1 3" id="KW-0328">Glycosyltransferase</keyword>
<dbReference type="Proteomes" id="UP000288293">
    <property type="component" value="Unassembled WGS sequence"/>
</dbReference>
<comment type="catalytic activity">
    <reaction evidence="3">
        <text>a purine D-ribonucleoside + phosphate = a purine nucleobase + alpha-D-ribose 1-phosphate</text>
        <dbReference type="Rhea" id="RHEA:19805"/>
        <dbReference type="ChEBI" id="CHEBI:26386"/>
        <dbReference type="ChEBI" id="CHEBI:43474"/>
        <dbReference type="ChEBI" id="CHEBI:57720"/>
        <dbReference type="ChEBI" id="CHEBI:142355"/>
        <dbReference type="EC" id="2.4.2.1"/>
    </reaction>
</comment>
<dbReference type="SUPFAM" id="SSF53167">
    <property type="entry name" value="Purine and uridine phosphorylases"/>
    <property type="match status" value="1"/>
</dbReference>
<evidence type="ECO:0000256" key="1">
    <source>
        <dbReference type="ARBA" id="ARBA00022676"/>
    </source>
</evidence>
<feature type="binding site" evidence="3">
    <location>
        <position position="183"/>
    </location>
    <ligand>
        <name>substrate</name>
    </ligand>
</feature>
<organism evidence="5 6">
    <name type="scientific">Aliidiomarina minuta</name>
    <dbReference type="NCBI Taxonomy" id="880057"/>
    <lineage>
        <taxon>Bacteria</taxon>
        <taxon>Pseudomonadati</taxon>
        <taxon>Pseudomonadota</taxon>
        <taxon>Gammaproteobacteria</taxon>
        <taxon>Alteromonadales</taxon>
        <taxon>Idiomarinaceae</taxon>
        <taxon>Aliidiomarina</taxon>
    </lineage>
</organism>
<dbReference type="PANTHER" id="PTHR42679:SF2">
    <property type="entry name" value="S-METHYL-5'-THIOADENOSINE PHOSPHORYLASE"/>
    <property type="match status" value="1"/>
</dbReference>
<dbReference type="InterPro" id="IPR000845">
    <property type="entry name" value="Nucleoside_phosphorylase_d"/>
</dbReference>
<dbReference type="NCBIfam" id="TIGR01694">
    <property type="entry name" value="MTAP"/>
    <property type="match status" value="1"/>
</dbReference>
<comment type="caution">
    <text evidence="5">The sequence shown here is derived from an EMBL/GenBank/DDBJ whole genome shotgun (WGS) entry which is preliminary data.</text>
</comment>
<dbReference type="Gene3D" id="3.40.50.1580">
    <property type="entry name" value="Nucleoside phosphorylase domain"/>
    <property type="match status" value="1"/>
</dbReference>
<name>A0A432W5X3_9GAMM</name>
<comment type="subunit">
    <text evidence="3">Homohexamer. Dimer of a homotrimer.</text>
</comment>
<evidence type="ECO:0000259" key="4">
    <source>
        <dbReference type="Pfam" id="PF01048"/>
    </source>
</evidence>
<comment type="caution">
    <text evidence="3">Lacks conserved residue(s) required for the propagation of feature annotation.</text>
</comment>
<dbReference type="HAMAP" id="MF_01963">
    <property type="entry name" value="MTAP"/>
    <property type="match status" value="1"/>
</dbReference>
<dbReference type="Pfam" id="PF01048">
    <property type="entry name" value="PNP_UDP_1"/>
    <property type="match status" value="1"/>
</dbReference>
<dbReference type="CDD" id="cd09010">
    <property type="entry name" value="MTAP_SsMTAPII_like_MTIP"/>
    <property type="match status" value="1"/>
</dbReference>
<dbReference type="InterPro" id="IPR010044">
    <property type="entry name" value="MTAP"/>
</dbReference>
<comment type="function">
    <text evidence="3">Purine nucleoside phosphorylase involved in purine salvage.</text>
</comment>
<dbReference type="GO" id="GO:0019509">
    <property type="term" value="P:L-methionine salvage from methylthioadenosine"/>
    <property type="evidence" value="ECO:0007669"/>
    <property type="project" value="TreeGrafter"/>
</dbReference>
<feature type="site" description="Important for substrate specificity" evidence="3">
    <location>
        <position position="221"/>
    </location>
</feature>
<sequence length="282" mass="30723">MLAVIGGSGLYQLDGLETEQEHQLETPFGATSAPIIQGRYQGQSILFLARHGAGHKFLPHEVNYRANIFALKKLGATRIFAVSAAGSLREELKPGDLALVSQYFDHTRGKRAYSFFGDGIAAHVSTAHPACPALQHDIEAAAKRIQQPLHANKTYACVEGPRLGTQAESFFLRDAANCDLVGMTNVPEAFLAREAQLAYCTLCLVTDYDCWMEDPAMHVSVEKFFEVYGGAVNEAKAVLTELVNHPFSETPDNIKQALSNAVLTADDSLSTAQKAWLDILRA</sequence>
<dbReference type="GO" id="GO:0017061">
    <property type="term" value="F:S-methyl-5-thioadenosine phosphorylase activity"/>
    <property type="evidence" value="ECO:0007669"/>
    <property type="project" value="InterPro"/>
</dbReference>
<dbReference type="InterPro" id="IPR035994">
    <property type="entry name" value="Nucleoside_phosphorylase_sf"/>
</dbReference>
<dbReference type="GO" id="GO:0006166">
    <property type="term" value="P:purine ribonucleoside salvage"/>
    <property type="evidence" value="ECO:0007669"/>
    <property type="project" value="UniProtKB-UniRule"/>
</dbReference>
<dbReference type="PROSITE" id="PS01240">
    <property type="entry name" value="PNP_MTAP_2"/>
    <property type="match status" value="1"/>
</dbReference>
<dbReference type="RefSeq" id="WP_126802174.1">
    <property type="nucleotide sequence ID" value="NZ_PIPL01000001.1"/>
</dbReference>
<feature type="binding site" evidence="3">
    <location>
        <position position="8"/>
    </location>
    <ligand>
        <name>phosphate</name>
        <dbReference type="ChEBI" id="CHEBI:43474"/>
    </ligand>
</feature>
<reference evidence="5 6" key="1">
    <citation type="journal article" date="2011" name="Front. Microbiol.">
        <title>Genomic signatures of strain selection and enhancement in Bacillus atrophaeus var. globigii, a historical biowarfare simulant.</title>
        <authorList>
            <person name="Gibbons H.S."/>
            <person name="Broomall S.M."/>
            <person name="McNew L.A."/>
            <person name="Daligault H."/>
            <person name="Chapman C."/>
            <person name="Bruce D."/>
            <person name="Karavis M."/>
            <person name="Krepps M."/>
            <person name="McGregor P.A."/>
            <person name="Hong C."/>
            <person name="Park K.H."/>
            <person name="Akmal A."/>
            <person name="Feldman A."/>
            <person name="Lin J.S."/>
            <person name="Chang W.E."/>
            <person name="Higgs B.W."/>
            <person name="Demirev P."/>
            <person name="Lindquist J."/>
            <person name="Liem A."/>
            <person name="Fochler E."/>
            <person name="Read T.D."/>
            <person name="Tapia R."/>
            <person name="Johnson S."/>
            <person name="Bishop-Lilly K.A."/>
            <person name="Detter C."/>
            <person name="Han C."/>
            <person name="Sozhamannan S."/>
            <person name="Rosenzweig C.N."/>
            <person name="Skowronski E.W."/>
        </authorList>
    </citation>
    <scope>NUCLEOTIDE SEQUENCE [LARGE SCALE GENOMIC DNA]</scope>
    <source>
        <strain evidence="5 6">MLST1</strain>
    </source>
</reference>
<dbReference type="OrthoDB" id="1523230at2"/>
<evidence type="ECO:0000256" key="3">
    <source>
        <dbReference type="HAMAP-Rule" id="MF_01963"/>
    </source>
</evidence>
<feature type="binding site" evidence="3">
    <location>
        <begin position="83"/>
        <end position="84"/>
    </location>
    <ligand>
        <name>phosphate</name>
        <dbReference type="ChEBI" id="CHEBI:43474"/>
    </ligand>
</feature>
<evidence type="ECO:0000256" key="2">
    <source>
        <dbReference type="ARBA" id="ARBA00022679"/>
    </source>
</evidence>
<protein>
    <recommendedName>
        <fullName evidence="3">Purine nucleoside phosphorylase</fullName>
        <shortName evidence="3">PNP</shortName>
        <ecNumber evidence="3">2.4.2.1</ecNumber>
    </recommendedName>
</protein>
<dbReference type="InterPro" id="IPR018099">
    <property type="entry name" value="Purine_phosphorylase-2_CS"/>
</dbReference>
<keyword evidence="3" id="KW-0660">Purine salvage</keyword>
<comment type="miscellaneous">
    <text evidence="3">Although this enzyme belongs to the family of MTA phosphorylases based on sequence homology, it lacks several conserved amino acids in the substrate binding pocket that confer specificity towards MTA.</text>
</comment>
<feature type="binding site" evidence="3">
    <location>
        <begin position="50"/>
        <end position="51"/>
    </location>
    <ligand>
        <name>phosphate</name>
        <dbReference type="ChEBI" id="CHEBI:43474"/>
    </ligand>
</feature>
<dbReference type="AlphaFoldDB" id="A0A432W5X3"/>
<comment type="similarity">
    <text evidence="3">Belongs to the PNP/MTAP phosphorylase family. MTAP subfamily.</text>
</comment>
<proteinExistence type="inferred from homology"/>
<accession>A0A432W5X3</accession>
<dbReference type="EC" id="2.4.2.1" evidence="3"/>
<keyword evidence="2 3" id="KW-0808">Transferase</keyword>
<dbReference type="UniPathway" id="UPA00606"/>
<comment type="pathway">
    <text evidence="3">Purine metabolism; purine nucleoside salvage.</text>
</comment>